<protein>
    <recommendedName>
        <fullName evidence="4">Biogenesis of lysosome-related organelles complex 1 subunit 5</fullName>
    </recommendedName>
</protein>
<gene>
    <name evidence="2" type="ORF">INT46_006610</name>
</gene>
<evidence type="ECO:0000313" key="2">
    <source>
        <dbReference type="EMBL" id="KAG2214818.1"/>
    </source>
</evidence>
<reference evidence="2" key="1">
    <citation type="submission" date="2020-12" db="EMBL/GenBank/DDBJ databases">
        <title>Metabolic potential, ecology and presence of endohyphal bacteria is reflected in genomic diversity of Mucoromycotina.</title>
        <authorList>
            <person name="Muszewska A."/>
            <person name="Okrasinska A."/>
            <person name="Steczkiewicz K."/>
            <person name="Drgas O."/>
            <person name="Orlowska M."/>
            <person name="Perlinska-Lenart U."/>
            <person name="Aleksandrzak-Piekarczyk T."/>
            <person name="Szatraj K."/>
            <person name="Zielenkiewicz U."/>
            <person name="Pilsyk S."/>
            <person name="Malc E."/>
            <person name="Mieczkowski P."/>
            <person name="Kruszewska J.S."/>
            <person name="Biernat P."/>
            <person name="Pawlowska J."/>
        </authorList>
    </citation>
    <scope>NUCLEOTIDE SEQUENCE</scope>
    <source>
        <strain evidence="2">CBS 226.32</strain>
    </source>
</reference>
<evidence type="ECO:0000256" key="1">
    <source>
        <dbReference type="SAM" id="Coils"/>
    </source>
</evidence>
<name>A0A8H7RQI3_9FUNG</name>
<feature type="coiled-coil region" evidence="1">
    <location>
        <begin position="67"/>
        <end position="135"/>
    </location>
</feature>
<keyword evidence="1" id="KW-0175">Coiled coil</keyword>
<dbReference type="AlphaFoldDB" id="A0A8H7RQI3"/>
<evidence type="ECO:0000313" key="3">
    <source>
        <dbReference type="Proteomes" id="UP000650833"/>
    </source>
</evidence>
<evidence type="ECO:0008006" key="4">
    <source>
        <dbReference type="Google" id="ProtNLM"/>
    </source>
</evidence>
<comment type="caution">
    <text evidence="2">The sequence shown here is derived from an EMBL/GenBank/DDBJ whole genome shotgun (WGS) entry which is preliminary data.</text>
</comment>
<proteinExistence type="predicted"/>
<dbReference type="EMBL" id="JAEPRC010000020">
    <property type="protein sequence ID" value="KAG2214818.1"/>
    <property type="molecule type" value="Genomic_DNA"/>
</dbReference>
<accession>A0A8H7RQI3</accession>
<keyword evidence="3" id="KW-1185">Reference proteome</keyword>
<organism evidence="2 3">
    <name type="scientific">Mucor plumbeus</name>
    <dbReference type="NCBI Taxonomy" id="97098"/>
    <lineage>
        <taxon>Eukaryota</taxon>
        <taxon>Fungi</taxon>
        <taxon>Fungi incertae sedis</taxon>
        <taxon>Mucoromycota</taxon>
        <taxon>Mucoromycotina</taxon>
        <taxon>Mucoromycetes</taxon>
        <taxon>Mucorales</taxon>
        <taxon>Mucorineae</taxon>
        <taxon>Mucoraceae</taxon>
        <taxon>Mucor</taxon>
    </lineage>
</organism>
<dbReference type="Proteomes" id="UP000650833">
    <property type="component" value="Unassembled WGS sequence"/>
</dbReference>
<dbReference type="OrthoDB" id="2260421at2759"/>
<sequence>MNKGACELDDLIFKNGQKALHQELESFVQEFEARISTLFTKQQLITTDSLAKTYVDITTCDSKLKSAAATKTDLSSTQEELAKTQQKLNALLDAVKETQNKHKNIPFELEKQAYLKQQQERKKKLELEIRRESDILDENYAKKTRESIYRNLVGSQNWFKS</sequence>